<dbReference type="Gene3D" id="3.40.50.300">
    <property type="entry name" value="P-loop containing nucleotide triphosphate hydrolases"/>
    <property type="match status" value="1"/>
</dbReference>
<sequence>MAKNPNVNAANKYARDVVSGRVIACKYVQQACQRHLDDLEKSKEKDYPYRFDAARAERACRFQQLLPHTKGKWRRLPLEQRRIKYEPWQQFFHACMYGWVRKKDGLRRFRRAALFVPRKNGKSIVAAGNGLYMFAADDEPGAEVYCGATTEKQAWEVFKPAMQIVAQLPNLRRTFGIQVCAKKMLRQDGSVFEPVIGNPGDGSSPHMAIVDEYHEHDTPDLYDTMETGQGAREQPMMLVISTAGVNPAGPCKQFWDECVRMLSGAEPDEELFALIYTIDDDDDIFDPASLRKANPNYGVSVFEDHLLAQLMRAKRNARHLTKYLIKHLNKWTTASSTFFNYDHWRSAADASLKIEDFIGCPCWFALDLASKLDVCSLAICFARYEADGLLHYYLFTRHWLPEDTTNDPDNRNLDKYQQWISTVWPNAGGMALTPTDGAEIDFGEIGEEVAALASTYSPREIPHDPWNSAQLAQQLATAGWLPVAIPQTTAHLSPPMKEMESALAAGRLHHDDNPVMNWMIGNVTAREDANENVFPRKEGKDNKIDGAMAAIMAIGRAMLNKGAFSSPYSEDDYDPTDAVLD</sequence>
<dbReference type="PANTHER" id="PTHR41287:SF1">
    <property type="entry name" value="PROTEIN YMFN"/>
    <property type="match status" value="1"/>
</dbReference>
<dbReference type="PANTHER" id="PTHR41287">
    <property type="match status" value="1"/>
</dbReference>
<dbReference type="EMBL" id="CP038448">
    <property type="protein sequence ID" value="QJT40044.1"/>
    <property type="molecule type" value="Genomic_DNA"/>
</dbReference>
<proteinExistence type="predicted"/>
<name>A0ABX6NW99_AERME</name>
<dbReference type="InterPro" id="IPR005021">
    <property type="entry name" value="Terminase_largesu-like"/>
</dbReference>
<evidence type="ECO:0000313" key="3">
    <source>
        <dbReference type="EMBL" id="QJT40044.1"/>
    </source>
</evidence>
<dbReference type="Proteomes" id="UP000502657">
    <property type="component" value="Chromosome"/>
</dbReference>
<keyword evidence="4" id="KW-1185">Reference proteome</keyword>
<organism evidence="3 4">
    <name type="scientific">Aeromonas media</name>
    <dbReference type="NCBI Taxonomy" id="651"/>
    <lineage>
        <taxon>Bacteria</taxon>
        <taxon>Pseudomonadati</taxon>
        <taxon>Pseudomonadota</taxon>
        <taxon>Gammaproteobacteria</taxon>
        <taxon>Aeromonadales</taxon>
        <taxon>Aeromonadaceae</taxon>
        <taxon>Aeromonas</taxon>
    </lineage>
</organism>
<evidence type="ECO:0000313" key="4">
    <source>
        <dbReference type="Proteomes" id="UP000502657"/>
    </source>
</evidence>
<dbReference type="Pfam" id="PF20441">
    <property type="entry name" value="TerL_nuclease"/>
    <property type="match status" value="1"/>
</dbReference>
<reference evidence="3 4" key="1">
    <citation type="submission" date="2019-03" db="EMBL/GenBank/DDBJ databases">
        <title>Novel transposon Tn6433 accelerates the dissemination of tet(E) in Aeromonas from aerobic biofilm under oxytetracycline stress.</title>
        <authorList>
            <person name="Shi Y."/>
            <person name="Tian Z."/>
            <person name="Zhang Y."/>
            <person name="Zhang H."/>
            <person name="Yang M."/>
        </authorList>
    </citation>
    <scope>NUCLEOTIDE SEQUENCE [LARGE SCALE GENOMIC DNA]</scope>
    <source>
        <strain evidence="3 4">R50-22</strain>
    </source>
</reference>
<evidence type="ECO:0000259" key="2">
    <source>
        <dbReference type="Pfam" id="PF20441"/>
    </source>
</evidence>
<protein>
    <submittedName>
        <fullName evidence="3">Terminase large subunit</fullName>
    </submittedName>
</protein>
<gene>
    <name evidence="3" type="ORF">E4188_17135</name>
</gene>
<feature type="domain" description="Terminase large subunit-like ATPase" evidence="1">
    <location>
        <begin position="87"/>
        <end position="253"/>
    </location>
</feature>
<dbReference type="Pfam" id="PF03354">
    <property type="entry name" value="TerL_ATPase"/>
    <property type="match status" value="1"/>
</dbReference>
<feature type="domain" description="Terminase large subunit-like endonuclease" evidence="2">
    <location>
        <begin position="268"/>
        <end position="558"/>
    </location>
</feature>
<dbReference type="InterPro" id="IPR027417">
    <property type="entry name" value="P-loop_NTPase"/>
</dbReference>
<dbReference type="InterPro" id="IPR046461">
    <property type="entry name" value="TerL_ATPase"/>
</dbReference>
<evidence type="ECO:0000259" key="1">
    <source>
        <dbReference type="Pfam" id="PF03354"/>
    </source>
</evidence>
<dbReference type="InterPro" id="IPR046462">
    <property type="entry name" value="TerL_nuclease"/>
</dbReference>
<accession>A0ABX6NW99</accession>
<dbReference type="RefSeq" id="WP_171269720.1">
    <property type="nucleotide sequence ID" value="NZ_CP038445.1"/>
</dbReference>